<evidence type="ECO:0000259" key="1">
    <source>
        <dbReference type="Pfam" id="PF16334"/>
    </source>
</evidence>
<evidence type="ECO:0000259" key="3">
    <source>
        <dbReference type="Pfam" id="PF17168"/>
    </source>
</evidence>
<organism evidence="4 5">
    <name type="scientific">Anaerohalosphaera lusitana</name>
    <dbReference type="NCBI Taxonomy" id="1936003"/>
    <lineage>
        <taxon>Bacteria</taxon>
        <taxon>Pseudomonadati</taxon>
        <taxon>Planctomycetota</taxon>
        <taxon>Phycisphaerae</taxon>
        <taxon>Sedimentisphaerales</taxon>
        <taxon>Anaerohalosphaeraceae</taxon>
        <taxon>Anaerohalosphaera</taxon>
    </lineage>
</organism>
<dbReference type="SUPFAM" id="SSF49785">
    <property type="entry name" value="Galactose-binding domain-like"/>
    <property type="match status" value="1"/>
</dbReference>
<evidence type="ECO:0000313" key="5">
    <source>
        <dbReference type="Proteomes" id="UP000189674"/>
    </source>
</evidence>
<dbReference type="EMBL" id="CP019791">
    <property type="protein sequence ID" value="AQT69111.1"/>
    <property type="molecule type" value="Genomic_DNA"/>
</dbReference>
<dbReference type="InterPro" id="IPR032514">
    <property type="entry name" value="GtaA_central"/>
</dbReference>
<dbReference type="Gene3D" id="1.50.10.10">
    <property type="match status" value="1"/>
</dbReference>
<dbReference type="InterPro" id="IPR008979">
    <property type="entry name" value="Galactose-bd-like_sf"/>
</dbReference>
<dbReference type="Pfam" id="PF16334">
    <property type="entry name" value="DUF4964"/>
    <property type="match status" value="1"/>
</dbReference>
<evidence type="ECO:0000313" key="4">
    <source>
        <dbReference type="EMBL" id="AQT69111.1"/>
    </source>
</evidence>
<dbReference type="SUPFAM" id="SSF48208">
    <property type="entry name" value="Six-hairpin glycosidases"/>
    <property type="match status" value="1"/>
</dbReference>
<dbReference type="KEGG" id="alus:STSP2_02298"/>
<accession>A0A1U9NMG5</accession>
<protein>
    <recommendedName>
        <fullName evidence="6">Glutaminase</fullName>
    </recommendedName>
</protein>
<dbReference type="Pfam" id="PF17168">
    <property type="entry name" value="DUF5127"/>
    <property type="match status" value="1"/>
</dbReference>
<dbReference type="Gene3D" id="2.60.120.260">
    <property type="entry name" value="Galactose-binding domain-like"/>
    <property type="match status" value="1"/>
</dbReference>
<feature type="domain" description="Glutaminase A N-terminal" evidence="3">
    <location>
        <begin position="119"/>
        <end position="349"/>
    </location>
</feature>
<dbReference type="InterPro" id="IPR032515">
    <property type="entry name" value="DUF4964"/>
</dbReference>
<gene>
    <name evidence="4" type="ORF">STSP2_02298</name>
</gene>
<dbReference type="RefSeq" id="WP_146662645.1">
    <property type="nucleotide sequence ID" value="NZ_CP019791.1"/>
</dbReference>
<dbReference type="Pfam" id="PF16335">
    <property type="entry name" value="GtaA_6_Hairpin"/>
    <property type="match status" value="1"/>
</dbReference>
<dbReference type="PANTHER" id="PTHR31987">
    <property type="entry name" value="GLUTAMINASE A-RELATED"/>
    <property type="match status" value="1"/>
</dbReference>
<dbReference type="InterPro" id="IPR052743">
    <property type="entry name" value="Glutaminase_GtaA"/>
</dbReference>
<dbReference type="Proteomes" id="UP000189674">
    <property type="component" value="Chromosome"/>
</dbReference>
<sequence>MVRKIEVRNCISKLANGLRTRRSSQGLLIALLLLVVVSGSSIAAEALRPPSVPLVACDPYFSVWSASDTLTGDITRHWTGRPYPLTSLIRIDGKAYRLMGNSPDGLPTLEQKSLKVLPTRTIYTMEGAGVQVEMTFMQPALPDDIDLMSRPITYLTWNCTSADGKSHDVSVYFDAGMELVVNEPSQLVEWGTENISGLEVLKASSKSQNILARKGDNVRIDWGYFYLASSQEDVSASAILPADKSRMSFVGLGKLNEGVDSDMPRTVSDNSPVMAMQFDLGSVAGRSGESCRVILSYDDIYSVLYFGKQLPAYWKKNGTTIQDVITDANNDYSSLAKRCEQFDNELMQDLYDAGGEDYQMIGALAYRQALGANKIVADTNGMPLMFSKENFSNGCMGTVDVFYPFAPQVLLLNPTLAKASFVPILEYGQSERWRFPFAPHDVGTYPHAMGQVYGGGERSEENQMPVEECGNMILLVAAVVEAENDISFAKQYWDILTTWAEYLKSKGLDPENQLCTDDFAGHLAHNVNLSLKAIVALGAYAEMADMMGETDTANEYRETAEEYVKEWMEMADDGDHYRLAFDKPGTWSQKYNLVWDRLLELNLFPESVAKKEMAYYRKNQNTYGLPLDNRSDYTKLDWIVWTASITGEQDDFEALIAPIVKFLNETPDRVPMTDWYWTHNARHRGFQARPVVGGVFIRLMDDRKLWDKWVDNADSVKGKWLSIPKPPKIVNVVDTALDRPQRWFYTFERPDDNWMKPGFDPAANGFKRGRSGFGTPETPGSEIGTRWDTSDIWIRRNFRIDEISPDLHLWAHHDENAQVYINGELIANLYGYTGDYMPFPLDDKARDVLKTGINTIAIYCNQTTGGQYIDAGFVEVIEQN</sequence>
<reference evidence="5" key="1">
    <citation type="submission" date="2017-02" db="EMBL/GenBank/DDBJ databases">
        <title>Comparative genomics and description of representatives of a novel lineage of planctomycetes thriving in anoxic sediments.</title>
        <authorList>
            <person name="Spring S."/>
            <person name="Bunk B."/>
            <person name="Sproer C."/>
        </authorList>
    </citation>
    <scope>NUCLEOTIDE SEQUENCE [LARGE SCALE GENOMIC DNA]</scope>
    <source>
        <strain evidence="5">ST-NAGAB-D1</strain>
    </source>
</reference>
<dbReference type="AlphaFoldDB" id="A0A1U9NMG5"/>
<feature type="domain" description="DUF4964" evidence="1">
    <location>
        <begin position="44"/>
        <end position="101"/>
    </location>
</feature>
<dbReference type="OrthoDB" id="175993at2"/>
<dbReference type="InterPro" id="IPR012341">
    <property type="entry name" value="6hp_glycosidase-like_sf"/>
</dbReference>
<name>A0A1U9NMG5_9BACT</name>
<dbReference type="PANTHER" id="PTHR31987:SF1">
    <property type="entry name" value="GLUTAMINASE A"/>
    <property type="match status" value="1"/>
</dbReference>
<keyword evidence="5" id="KW-1185">Reference proteome</keyword>
<proteinExistence type="predicted"/>
<evidence type="ECO:0008006" key="6">
    <source>
        <dbReference type="Google" id="ProtNLM"/>
    </source>
</evidence>
<dbReference type="GO" id="GO:0005975">
    <property type="term" value="P:carbohydrate metabolic process"/>
    <property type="evidence" value="ECO:0007669"/>
    <property type="project" value="InterPro"/>
</dbReference>
<dbReference type="InterPro" id="IPR033433">
    <property type="entry name" value="GtaA_N"/>
</dbReference>
<feature type="domain" description="Glutaminase A central" evidence="2">
    <location>
        <begin position="355"/>
        <end position="699"/>
    </location>
</feature>
<dbReference type="STRING" id="1936003.STSP2_02298"/>
<dbReference type="InterPro" id="IPR008928">
    <property type="entry name" value="6-hairpin_glycosidase_sf"/>
</dbReference>
<evidence type="ECO:0000259" key="2">
    <source>
        <dbReference type="Pfam" id="PF16335"/>
    </source>
</evidence>